<dbReference type="EMBL" id="CATNWA010002596">
    <property type="protein sequence ID" value="CAI9543288.1"/>
    <property type="molecule type" value="Genomic_DNA"/>
</dbReference>
<comment type="caution">
    <text evidence="1">The sequence shown here is derived from an EMBL/GenBank/DDBJ whole genome shotgun (WGS) entry which is preliminary data.</text>
</comment>
<evidence type="ECO:0000313" key="2">
    <source>
        <dbReference type="Proteomes" id="UP001162483"/>
    </source>
</evidence>
<sequence length="43" mass="4655">MSCQSAPVPNKYSNWPSAFPLTVILESCRMHGEIVEPAAHKAG</sequence>
<dbReference type="Proteomes" id="UP001162483">
    <property type="component" value="Unassembled WGS sequence"/>
</dbReference>
<accession>A0ABN9B6W4</accession>
<proteinExistence type="predicted"/>
<name>A0ABN9B6W4_9NEOB</name>
<organism evidence="1 2">
    <name type="scientific">Staurois parvus</name>
    <dbReference type="NCBI Taxonomy" id="386267"/>
    <lineage>
        <taxon>Eukaryota</taxon>
        <taxon>Metazoa</taxon>
        <taxon>Chordata</taxon>
        <taxon>Craniata</taxon>
        <taxon>Vertebrata</taxon>
        <taxon>Euteleostomi</taxon>
        <taxon>Amphibia</taxon>
        <taxon>Batrachia</taxon>
        <taxon>Anura</taxon>
        <taxon>Neobatrachia</taxon>
        <taxon>Ranoidea</taxon>
        <taxon>Ranidae</taxon>
        <taxon>Staurois</taxon>
    </lineage>
</organism>
<evidence type="ECO:0000313" key="1">
    <source>
        <dbReference type="EMBL" id="CAI9543288.1"/>
    </source>
</evidence>
<gene>
    <name evidence="1" type="ORF">SPARVUS_LOCUS2252265</name>
</gene>
<protein>
    <submittedName>
        <fullName evidence="1">Uncharacterized protein</fullName>
    </submittedName>
</protein>
<reference evidence="1" key="1">
    <citation type="submission" date="2023-05" db="EMBL/GenBank/DDBJ databases">
        <authorList>
            <person name="Stuckert A."/>
        </authorList>
    </citation>
    <scope>NUCLEOTIDE SEQUENCE</scope>
</reference>
<keyword evidence="2" id="KW-1185">Reference proteome</keyword>